<evidence type="ECO:0000313" key="2">
    <source>
        <dbReference type="Proteomes" id="UP000050437"/>
    </source>
</evidence>
<reference evidence="1 2" key="1">
    <citation type="submission" date="2015-10" db="EMBL/GenBank/DDBJ databases">
        <title>Pseudomonas putida clinical strains.</title>
        <authorList>
            <person name="Molina L."/>
            <person name="Udaondo Z."/>
        </authorList>
    </citation>
    <scope>NUCLEOTIDE SEQUENCE [LARGE SCALE GENOMIC DNA]</scope>
    <source>
        <strain evidence="1 2">HB13667</strain>
    </source>
</reference>
<dbReference type="AlphaFoldDB" id="A0A0P7CVP5"/>
<accession>A0A0P7CVP5</accession>
<gene>
    <name evidence="1" type="ORF">HB13667_23035</name>
</gene>
<name>A0A0P7CVP5_PSEPU</name>
<sequence>MSSKIHTPAESTRQMVRRARAVNSEGKALVKPGIDPTLLADTRDGTVFSAVLTDATKNLLISIEAWPLLEGTPAGFFDVLEIYHASASGVSTLLSSEEYTGADVGKFPLSVVIDKDKVESWVDGPQLFSYKVKPWNGSDPTESEVLSLIFDRMPPYGNSTPVALPALGYDVIDANINNVSVELPDYDTYAVGDKVYVYWLNHVPEDPSTISPVASDVIDVLPKTLKVPAEEIKAVGDGGVYVLYALVDKAGNISRLSLPMAVGVAVGPLPSGLQDPAVPLAADGLIDQEDAWAGVVVEVPSFDNWKSTDWVQVRWGALGLGWREIGSAPKFPLEFVVLPKQLWDQYGATSTGNVETNVSYELRRGAVPQGGKDIDVDVNLEVIGPTDPGTDPGWPDPVNPKLSLAEVFGRSSDTLNTLLPEDEKQDAVLKVTIDAAFKEGDIVSFYWDDEHVVEIDYTLAAKDLGAEINVDVPWAYIEARNNGSVPVCYMVERPGVPNRPKSASTIVNVEAIVLRPDAPAFLGGNTSANPPEGWLTCAALYDDDNPSPLDPAIRVLIKGLGDYGLKAGDQLTMHWYAVHNLNGEEKIDDTVLDEVIALTEADLAELVWRVQPYNEYILPIYNYHATIHYGRGRVYYSFSIDGKTVNSELAEQVVSMHNAAGSCPLRP</sequence>
<protein>
    <submittedName>
        <fullName evidence="1">Uncharacterized protein</fullName>
    </submittedName>
</protein>
<proteinExistence type="predicted"/>
<dbReference type="EMBL" id="LKKS01000124">
    <property type="protein sequence ID" value="KPM60074.1"/>
    <property type="molecule type" value="Genomic_DNA"/>
</dbReference>
<comment type="caution">
    <text evidence="1">The sequence shown here is derived from an EMBL/GenBank/DDBJ whole genome shotgun (WGS) entry which is preliminary data.</text>
</comment>
<dbReference type="RefSeq" id="WP_054573479.1">
    <property type="nucleotide sequence ID" value="NZ_LKKS01000124.1"/>
</dbReference>
<dbReference type="Proteomes" id="UP000050437">
    <property type="component" value="Unassembled WGS sequence"/>
</dbReference>
<evidence type="ECO:0000313" key="1">
    <source>
        <dbReference type="EMBL" id="KPM60074.1"/>
    </source>
</evidence>
<organism evidence="1 2">
    <name type="scientific">Pseudomonas putida</name>
    <name type="common">Arthrobacter siderocapsulatus</name>
    <dbReference type="NCBI Taxonomy" id="303"/>
    <lineage>
        <taxon>Bacteria</taxon>
        <taxon>Pseudomonadati</taxon>
        <taxon>Pseudomonadota</taxon>
        <taxon>Gammaproteobacteria</taxon>
        <taxon>Pseudomonadales</taxon>
        <taxon>Pseudomonadaceae</taxon>
        <taxon>Pseudomonas</taxon>
    </lineage>
</organism>